<organism evidence="2 3">
    <name type="scientific">Exiguobacterium mexicanum</name>
    <dbReference type="NCBI Taxonomy" id="340146"/>
    <lineage>
        <taxon>Bacteria</taxon>
        <taxon>Bacillati</taxon>
        <taxon>Bacillota</taxon>
        <taxon>Bacilli</taxon>
        <taxon>Bacillales</taxon>
        <taxon>Bacillales Family XII. Incertae Sedis</taxon>
        <taxon>Exiguobacterium</taxon>
    </lineage>
</organism>
<evidence type="ECO:0000256" key="1">
    <source>
        <dbReference type="SAM" id="Phobius"/>
    </source>
</evidence>
<dbReference type="Proteomes" id="UP001230807">
    <property type="component" value="Unassembled WGS sequence"/>
</dbReference>
<keyword evidence="1" id="KW-0812">Transmembrane</keyword>
<dbReference type="EMBL" id="JASWER010000030">
    <property type="protein sequence ID" value="MDL5378400.1"/>
    <property type="molecule type" value="Genomic_DNA"/>
</dbReference>
<feature type="transmembrane region" description="Helical" evidence="1">
    <location>
        <begin position="288"/>
        <end position="309"/>
    </location>
</feature>
<sequence length="332" mass="37528">MDWIDVYIDEVIRHVPPKRREEAAASVRQSIESALPEQPSEADVKRVLAEMGHPAVVAARYKEGQYVIGPRFFPVYVTVVKLVVPIVLAVVFFGLVFASMPTFSGPLMLTVGTFLTNMFDALWDVGIQLVFWITLIFFLIERYAPDNVPAPDMKWDVSKLKERVKGGRIGRFDAGFGLFWTVVWFGVYLNAERLLGIYESTSAGFAMITPIFNQSFLLEVILLFVTVILLQVVLGVWKWIKGHWTYALASFNLVYNLVSATFIIWMASSPQLFDSRFLNWLETNVPNGVNSFGWVFGLVVAITIVAAVFDSIDGFRKARKTPTYRKSHIAHT</sequence>
<evidence type="ECO:0008006" key="4">
    <source>
        <dbReference type="Google" id="ProtNLM"/>
    </source>
</evidence>
<feature type="transmembrane region" description="Helical" evidence="1">
    <location>
        <begin position="75"/>
        <end position="101"/>
    </location>
</feature>
<protein>
    <recommendedName>
        <fullName evidence="4">ABC transporter permease</fullName>
    </recommendedName>
</protein>
<feature type="transmembrane region" description="Helical" evidence="1">
    <location>
        <begin position="169"/>
        <end position="191"/>
    </location>
</feature>
<feature type="transmembrane region" description="Helical" evidence="1">
    <location>
        <begin position="121"/>
        <end position="140"/>
    </location>
</feature>
<gene>
    <name evidence="2" type="ORF">QR695_15510</name>
</gene>
<evidence type="ECO:0000313" key="3">
    <source>
        <dbReference type="Proteomes" id="UP001230807"/>
    </source>
</evidence>
<keyword evidence="3" id="KW-1185">Reference proteome</keyword>
<keyword evidence="1" id="KW-1133">Transmembrane helix</keyword>
<feature type="transmembrane region" description="Helical" evidence="1">
    <location>
        <begin position="211"/>
        <end position="234"/>
    </location>
</feature>
<proteinExistence type="predicted"/>
<dbReference type="RefSeq" id="WP_214835069.1">
    <property type="nucleotide sequence ID" value="NZ_CP183077.1"/>
</dbReference>
<comment type="caution">
    <text evidence="2">The sequence shown here is derived from an EMBL/GenBank/DDBJ whole genome shotgun (WGS) entry which is preliminary data.</text>
</comment>
<feature type="transmembrane region" description="Helical" evidence="1">
    <location>
        <begin position="246"/>
        <end position="268"/>
    </location>
</feature>
<name>A0ABT7MT97_9BACL</name>
<evidence type="ECO:0000313" key="2">
    <source>
        <dbReference type="EMBL" id="MDL5378400.1"/>
    </source>
</evidence>
<accession>A0ABT7MT97</accession>
<keyword evidence="1" id="KW-0472">Membrane</keyword>
<reference evidence="2 3" key="1">
    <citation type="submission" date="2023-06" db="EMBL/GenBank/DDBJ databases">
        <title>Influencing factors and mechanism of Cr(VI) reduction by facultative anaerobic Exiguobacterium sp. PY14.</title>
        <authorList>
            <person name="Zou L."/>
        </authorList>
    </citation>
    <scope>NUCLEOTIDE SEQUENCE [LARGE SCALE GENOMIC DNA]</scope>
    <source>
        <strain evidence="2 3">PY14</strain>
    </source>
</reference>